<sequence>MPHVAGLRPRWMINIGLWLYDHMGGRRKLPRSAEVSLDDSLLGQPLSDDFKHGFKYADCWADDSRLVVLNAMDARNLGAEILTRTACMQITASGVGVWYVSLKDLVSGDEFQISAKRIVNAAGPWVRAILDASNLSTDETPNVRLVKGSHLIVPRLYEGSHAYLLQQPDRRIVFAIPYEGEYTLIGTTDVPFEGDAMVPVISEEEKAYLCAAVNRFFNVQISPDDAPWTYSGVRALFDDGEGEARKITRDYRLILDNASGAPILSVFGGKLTTYRMLARHAVDRILGSGKKSGWTGRAALPGGNIPDGDIAAFETIQAKKYPFLPGSLVHRYVRSYGTLMDVMLDGVTTLRDMGRDFGGGLYEAEIRYLVAHEFARSAEDILWRRSKLGLHLEKKGILALESAMPDYLNEWKKAS</sequence>
<organism evidence="8 9">
    <name type="scientific">Micavibrio aeruginosavorus</name>
    <dbReference type="NCBI Taxonomy" id="349221"/>
    <lineage>
        <taxon>Bacteria</taxon>
        <taxon>Pseudomonadati</taxon>
        <taxon>Bdellovibrionota</taxon>
        <taxon>Bdellovibrionia</taxon>
        <taxon>Bdellovibrionales</taxon>
        <taxon>Pseudobdellovibrionaceae</taxon>
        <taxon>Micavibrio</taxon>
    </lineage>
</organism>
<dbReference type="InterPro" id="IPR038299">
    <property type="entry name" value="DAO_C_sf"/>
</dbReference>
<protein>
    <submittedName>
        <fullName evidence="8">Glycerol-3-phosphate dehydrogenase</fullName>
    </submittedName>
</protein>
<evidence type="ECO:0000256" key="4">
    <source>
        <dbReference type="ARBA" id="ARBA00022827"/>
    </source>
</evidence>
<dbReference type="PANTHER" id="PTHR11985">
    <property type="entry name" value="GLYCEROL-3-PHOSPHATE DEHYDROGENASE"/>
    <property type="match status" value="1"/>
</dbReference>
<name>A0A2W5A0C3_9BACT</name>
<dbReference type="SUPFAM" id="SSF51905">
    <property type="entry name" value="FAD/NAD(P)-binding domain"/>
    <property type="match status" value="1"/>
</dbReference>
<evidence type="ECO:0000256" key="2">
    <source>
        <dbReference type="ARBA" id="ARBA00007330"/>
    </source>
</evidence>
<dbReference type="AlphaFoldDB" id="A0A2W5A0C3"/>
<comment type="cofactor">
    <cofactor evidence="1">
        <name>FAD</name>
        <dbReference type="ChEBI" id="CHEBI:57692"/>
    </cofactor>
</comment>
<dbReference type="Pfam" id="PF01266">
    <property type="entry name" value="DAO"/>
    <property type="match status" value="1"/>
</dbReference>
<dbReference type="Gene3D" id="3.50.50.60">
    <property type="entry name" value="FAD/NAD(P)-binding domain"/>
    <property type="match status" value="1"/>
</dbReference>
<comment type="caution">
    <text evidence="8">The sequence shown here is derived from an EMBL/GenBank/DDBJ whole genome shotgun (WGS) entry which is preliminary data.</text>
</comment>
<dbReference type="InterPro" id="IPR031656">
    <property type="entry name" value="DAO_C"/>
</dbReference>
<dbReference type="Pfam" id="PF16901">
    <property type="entry name" value="DAO_C"/>
    <property type="match status" value="1"/>
</dbReference>
<dbReference type="Gene3D" id="3.30.9.10">
    <property type="entry name" value="D-Amino Acid Oxidase, subunit A, domain 2"/>
    <property type="match status" value="1"/>
</dbReference>
<dbReference type="PROSITE" id="PS00978">
    <property type="entry name" value="FAD_G3PDH_2"/>
    <property type="match status" value="1"/>
</dbReference>
<dbReference type="Gene3D" id="1.10.8.870">
    <property type="entry name" value="Alpha-glycerophosphate oxidase, cap domain"/>
    <property type="match status" value="1"/>
</dbReference>
<feature type="domain" description="Alpha-glycerophosphate oxidase C-terminal" evidence="7">
    <location>
        <begin position="298"/>
        <end position="401"/>
    </location>
</feature>
<accession>A0A2W5A0C3</accession>
<dbReference type="GO" id="GO:0004368">
    <property type="term" value="F:glycerol-3-phosphate dehydrogenase (quinone) activity"/>
    <property type="evidence" value="ECO:0007669"/>
    <property type="project" value="InterPro"/>
</dbReference>
<evidence type="ECO:0000256" key="5">
    <source>
        <dbReference type="ARBA" id="ARBA00023002"/>
    </source>
</evidence>
<dbReference type="NCBIfam" id="NF009906">
    <property type="entry name" value="PRK13369.1"/>
    <property type="match status" value="1"/>
</dbReference>
<dbReference type="InterPro" id="IPR006076">
    <property type="entry name" value="FAD-dep_OxRdtase"/>
</dbReference>
<comment type="similarity">
    <text evidence="2">Belongs to the FAD-dependent glycerol-3-phosphate dehydrogenase family.</text>
</comment>
<keyword evidence="5" id="KW-0560">Oxidoreductase</keyword>
<keyword evidence="4" id="KW-0274">FAD</keyword>
<feature type="domain" description="FAD dependent oxidoreductase" evidence="6">
    <location>
        <begin position="43"/>
        <end position="275"/>
    </location>
</feature>
<gene>
    <name evidence="8" type="ORF">DI626_05580</name>
</gene>
<keyword evidence="3" id="KW-0285">Flavoprotein</keyword>
<evidence type="ECO:0000313" key="9">
    <source>
        <dbReference type="Proteomes" id="UP000249557"/>
    </source>
</evidence>
<dbReference type="NCBIfam" id="NF008899">
    <property type="entry name" value="PRK12266.1"/>
    <property type="match status" value="1"/>
</dbReference>
<reference evidence="8 9" key="1">
    <citation type="submission" date="2017-08" db="EMBL/GenBank/DDBJ databases">
        <title>Infants hospitalized years apart are colonized by the same room-sourced microbial strains.</title>
        <authorList>
            <person name="Brooks B."/>
            <person name="Olm M.R."/>
            <person name="Firek B.A."/>
            <person name="Baker R."/>
            <person name="Thomas B.C."/>
            <person name="Morowitz M.J."/>
            <person name="Banfield J.F."/>
        </authorList>
    </citation>
    <scope>NUCLEOTIDE SEQUENCE [LARGE SCALE GENOMIC DNA]</scope>
    <source>
        <strain evidence="8">S2_018_000_R2_104</strain>
    </source>
</reference>
<evidence type="ECO:0000259" key="7">
    <source>
        <dbReference type="Pfam" id="PF16901"/>
    </source>
</evidence>
<dbReference type="InterPro" id="IPR036188">
    <property type="entry name" value="FAD/NAD-bd_sf"/>
</dbReference>
<dbReference type="Proteomes" id="UP000249557">
    <property type="component" value="Unassembled WGS sequence"/>
</dbReference>
<dbReference type="Gene3D" id="6.10.250.1890">
    <property type="match status" value="1"/>
</dbReference>
<evidence type="ECO:0000259" key="6">
    <source>
        <dbReference type="Pfam" id="PF01266"/>
    </source>
</evidence>
<evidence type="ECO:0000256" key="1">
    <source>
        <dbReference type="ARBA" id="ARBA00001974"/>
    </source>
</evidence>
<dbReference type="GO" id="GO:0046168">
    <property type="term" value="P:glycerol-3-phosphate catabolic process"/>
    <property type="evidence" value="ECO:0007669"/>
    <property type="project" value="TreeGrafter"/>
</dbReference>
<dbReference type="InterPro" id="IPR000447">
    <property type="entry name" value="G3P_DH_FAD-dep"/>
</dbReference>
<dbReference type="EMBL" id="QFNK01000092">
    <property type="protein sequence ID" value="PZO86787.1"/>
    <property type="molecule type" value="Genomic_DNA"/>
</dbReference>
<evidence type="ECO:0000256" key="3">
    <source>
        <dbReference type="ARBA" id="ARBA00022630"/>
    </source>
</evidence>
<proteinExistence type="inferred from homology"/>
<evidence type="ECO:0000313" key="8">
    <source>
        <dbReference type="EMBL" id="PZO86787.1"/>
    </source>
</evidence>
<dbReference type="PANTHER" id="PTHR11985:SF15">
    <property type="entry name" value="GLYCEROL-3-PHOSPHATE DEHYDROGENASE, MITOCHONDRIAL"/>
    <property type="match status" value="1"/>
</dbReference>